<evidence type="ECO:0000256" key="2">
    <source>
        <dbReference type="SAM" id="Phobius"/>
    </source>
</evidence>
<dbReference type="PANTHER" id="PTHR32309:SF31">
    <property type="entry name" value="CAPSULAR EXOPOLYSACCHARIDE FAMILY"/>
    <property type="match status" value="1"/>
</dbReference>
<keyword evidence="2" id="KW-0472">Membrane</keyword>
<feature type="transmembrane region" description="Helical" evidence="2">
    <location>
        <begin position="277"/>
        <end position="298"/>
    </location>
</feature>
<keyword evidence="2" id="KW-1133">Transmembrane helix</keyword>
<comment type="caution">
    <text evidence="3">The sequence shown here is derived from an EMBL/GenBank/DDBJ whole genome shotgun (WGS) entry which is preliminary data.</text>
</comment>
<feature type="transmembrane region" description="Helical" evidence="2">
    <location>
        <begin position="12"/>
        <end position="33"/>
    </location>
</feature>
<evidence type="ECO:0008006" key="5">
    <source>
        <dbReference type="Google" id="ProtNLM"/>
    </source>
</evidence>
<keyword evidence="2" id="KW-0812">Transmembrane</keyword>
<dbReference type="Proteomes" id="UP000606991">
    <property type="component" value="Unassembled WGS sequence"/>
</dbReference>
<dbReference type="PANTHER" id="PTHR32309">
    <property type="entry name" value="TYROSINE-PROTEIN KINASE"/>
    <property type="match status" value="1"/>
</dbReference>
<accession>A0A934N551</accession>
<proteinExistence type="predicted"/>
<reference evidence="3 4" key="1">
    <citation type="submission" date="2020-10" db="EMBL/GenBank/DDBJ databases">
        <title>Ca. Dormibacterota MAGs.</title>
        <authorList>
            <person name="Montgomery K."/>
        </authorList>
    </citation>
    <scope>NUCLEOTIDE SEQUENCE [LARGE SCALE GENOMIC DNA]</scope>
    <source>
        <strain evidence="3">SC8812_S17_18</strain>
    </source>
</reference>
<gene>
    <name evidence="3" type="ORF">JF886_15620</name>
</gene>
<dbReference type="AlphaFoldDB" id="A0A934N551"/>
<organism evidence="3 4">
    <name type="scientific">Candidatus Aeolococcus gillhamiae</name>
    <dbReference type="NCBI Taxonomy" id="3127015"/>
    <lineage>
        <taxon>Bacteria</taxon>
        <taxon>Bacillati</taxon>
        <taxon>Candidatus Dormiibacterota</taxon>
        <taxon>Candidatus Dormibacteria</taxon>
        <taxon>Candidatus Aeolococcales</taxon>
        <taxon>Candidatus Aeolococcaceae</taxon>
        <taxon>Candidatus Aeolococcus</taxon>
    </lineage>
</organism>
<evidence type="ECO:0000313" key="4">
    <source>
        <dbReference type="Proteomes" id="UP000606991"/>
    </source>
</evidence>
<feature type="region of interest" description="Disordered" evidence="1">
    <location>
        <begin position="341"/>
        <end position="389"/>
    </location>
</feature>
<name>A0A934N551_9BACT</name>
<sequence>MEIRDYLRAIRRWLWLPVVLPLVAGAATGALMLKQPAKYQADATVVVPAVAAKGFSTSAAAQYVATFKDVLISQPLVQAVSNATKVPTKDLVGGLTAATVTASSNIIHVTYVGPVKSSVADVVRAATVATLDTVAQPQLVQAQNALNSGQTSLAKADAAITQYTTNTGLLFPDQDFKIKQAELSQLLLQLQQSNIAGDSKRAAALQAVITQRQAELATLATQVGQYTSLTEQRQASLTVLSHDQQLLADAQALLTANHDPKTVSVTNLGKVSRVGDILRFTAIAAAVALILALALILLKELLRARRPAVVSTATSSSDARADGRAASAGAAPAGFIGTRFRRRAVPRPAQTATKPPAKNGAVPTGAPVDAPDARGEGELAEQSRTSASR</sequence>
<protein>
    <recommendedName>
        <fullName evidence="5">Polysaccharide chain length determinant N-terminal domain-containing protein</fullName>
    </recommendedName>
</protein>
<dbReference type="InterPro" id="IPR050445">
    <property type="entry name" value="Bact_polysacc_biosynth/exp"/>
</dbReference>
<evidence type="ECO:0000256" key="1">
    <source>
        <dbReference type="SAM" id="MobiDB-lite"/>
    </source>
</evidence>
<evidence type="ECO:0000313" key="3">
    <source>
        <dbReference type="EMBL" id="MBJ7596256.1"/>
    </source>
</evidence>
<dbReference type="EMBL" id="JAEKNS010000154">
    <property type="protein sequence ID" value="MBJ7596256.1"/>
    <property type="molecule type" value="Genomic_DNA"/>
</dbReference>